<dbReference type="EMBL" id="OV651829">
    <property type="protein sequence ID" value="CAH1104539.1"/>
    <property type="molecule type" value="Genomic_DNA"/>
</dbReference>
<protein>
    <submittedName>
        <fullName evidence="2">Uncharacterized protein</fullName>
    </submittedName>
</protein>
<reference evidence="2" key="1">
    <citation type="submission" date="2022-01" db="EMBL/GenBank/DDBJ databases">
        <authorList>
            <person name="King R."/>
        </authorList>
    </citation>
    <scope>NUCLEOTIDE SEQUENCE</scope>
</reference>
<feature type="region of interest" description="Disordered" evidence="1">
    <location>
        <begin position="1"/>
        <end position="88"/>
    </location>
</feature>
<feature type="compositionally biased region" description="Low complexity" evidence="1">
    <location>
        <begin position="1"/>
        <end position="10"/>
    </location>
</feature>
<evidence type="ECO:0000313" key="3">
    <source>
        <dbReference type="Proteomes" id="UP001153636"/>
    </source>
</evidence>
<sequence length="116" mass="13036">MDQSTPPSSSKSKEEHVLPPSKKRFTPEPMRHLPKADFSKPKNVGRQTGNTAVLTDTPKKMLIEQRLADKKTKSKRAEKRKPKYSESSSLCLVRTKQAMKTGYSVDSVENGHILNV</sequence>
<dbReference type="Proteomes" id="UP001153636">
    <property type="component" value="Chromosome 17"/>
</dbReference>
<dbReference type="OrthoDB" id="10071617at2759"/>
<organism evidence="2 3">
    <name type="scientific">Psylliodes chrysocephalus</name>
    <dbReference type="NCBI Taxonomy" id="3402493"/>
    <lineage>
        <taxon>Eukaryota</taxon>
        <taxon>Metazoa</taxon>
        <taxon>Ecdysozoa</taxon>
        <taxon>Arthropoda</taxon>
        <taxon>Hexapoda</taxon>
        <taxon>Insecta</taxon>
        <taxon>Pterygota</taxon>
        <taxon>Neoptera</taxon>
        <taxon>Endopterygota</taxon>
        <taxon>Coleoptera</taxon>
        <taxon>Polyphaga</taxon>
        <taxon>Cucujiformia</taxon>
        <taxon>Chrysomeloidea</taxon>
        <taxon>Chrysomelidae</taxon>
        <taxon>Galerucinae</taxon>
        <taxon>Alticini</taxon>
        <taxon>Psylliodes</taxon>
    </lineage>
</organism>
<feature type="compositionally biased region" description="Polar residues" evidence="1">
    <location>
        <begin position="45"/>
        <end position="54"/>
    </location>
</feature>
<dbReference type="AlphaFoldDB" id="A0A9P0G727"/>
<name>A0A9P0G727_9CUCU</name>
<evidence type="ECO:0000313" key="2">
    <source>
        <dbReference type="EMBL" id="CAH1104539.1"/>
    </source>
</evidence>
<accession>A0A9P0G727</accession>
<feature type="compositionally biased region" description="Basic and acidic residues" evidence="1">
    <location>
        <begin position="57"/>
        <end position="71"/>
    </location>
</feature>
<proteinExistence type="predicted"/>
<keyword evidence="3" id="KW-1185">Reference proteome</keyword>
<feature type="compositionally biased region" description="Basic and acidic residues" evidence="1">
    <location>
        <begin position="25"/>
        <end position="40"/>
    </location>
</feature>
<feature type="compositionally biased region" description="Basic residues" evidence="1">
    <location>
        <begin position="72"/>
        <end position="82"/>
    </location>
</feature>
<evidence type="ECO:0000256" key="1">
    <source>
        <dbReference type="SAM" id="MobiDB-lite"/>
    </source>
</evidence>
<gene>
    <name evidence="2" type="ORF">PSYICH_LOCUS5425</name>
</gene>